<evidence type="ECO:0000313" key="2">
    <source>
        <dbReference type="Proteomes" id="UP000011971"/>
    </source>
</evidence>
<dbReference type="RefSeq" id="WP_006472865.1">
    <property type="nucleotide sequence ID" value="NZ_AOGE01000066.1"/>
</dbReference>
<comment type="caution">
    <text evidence="1">The sequence shown here is derived from an EMBL/GenBank/DDBJ whole genome shotgun (WGS) entry which is preliminary data.</text>
</comment>
<dbReference type="InterPro" id="IPR037231">
    <property type="entry name" value="NAP-like_sf"/>
</dbReference>
<organism evidence="1 2">
    <name type="scientific">Brucella intermedia M86</name>
    <dbReference type="NCBI Taxonomy" id="1234597"/>
    <lineage>
        <taxon>Bacteria</taxon>
        <taxon>Pseudomonadati</taxon>
        <taxon>Pseudomonadota</taxon>
        <taxon>Alphaproteobacteria</taxon>
        <taxon>Hyphomicrobiales</taxon>
        <taxon>Brucellaceae</taxon>
        <taxon>Brucella/Ochrobactrum group</taxon>
        <taxon>Brucella</taxon>
    </lineage>
</organism>
<dbReference type="AlphaFoldDB" id="M5JTD9"/>
<proteinExistence type="predicted"/>
<name>M5JTD9_9HYPH</name>
<protein>
    <submittedName>
        <fullName evidence="1">Uncharacterized protein</fullName>
    </submittedName>
</protein>
<dbReference type="EMBL" id="AOGE01000066">
    <property type="protein sequence ID" value="ELT47049.1"/>
    <property type="molecule type" value="Genomic_DNA"/>
</dbReference>
<gene>
    <name evidence="1" type="ORF">D584_21581</name>
</gene>
<sequence>MNAATKTADPVEFPSSASEVLDRSISIHRAAIRRNTERLQRIQADRSEAVARIDDELFEAERTFIELRARLTKERAEFCDRADKEIAALTRLTAASKLALSELLSEEGARHAGT</sequence>
<reference evidence="1 2" key="1">
    <citation type="journal article" date="2013" name="Gut Pathog.">
        <title>Draft genome of Ochrobactrum intermedium strain M86 isolated from non-ulcer dyspeptic individual from India.</title>
        <authorList>
            <person name="Kulkarni G."/>
            <person name="Dhotre D."/>
            <person name="Dharne M."/>
            <person name="Shetty S."/>
            <person name="Chowdhury S."/>
            <person name="Misra V."/>
            <person name="Misra S."/>
            <person name="Patole M."/>
            <person name="Shouche Y."/>
        </authorList>
    </citation>
    <scope>NUCLEOTIDE SEQUENCE [LARGE SCALE GENOMIC DNA]</scope>
    <source>
        <strain evidence="1 2">M86</strain>
    </source>
</reference>
<evidence type="ECO:0000313" key="1">
    <source>
        <dbReference type="EMBL" id="ELT47049.1"/>
    </source>
</evidence>
<dbReference type="Proteomes" id="UP000011971">
    <property type="component" value="Unassembled WGS sequence"/>
</dbReference>
<dbReference type="SUPFAM" id="SSF143113">
    <property type="entry name" value="NAP-like"/>
    <property type="match status" value="1"/>
</dbReference>
<accession>M5JTD9</accession>
<dbReference type="PATRIC" id="fig|1234597.4.peg.4453"/>